<dbReference type="AlphaFoldDB" id="A0A5C5VED2"/>
<evidence type="ECO:0000256" key="1">
    <source>
        <dbReference type="ARBA" id="ARBA00008779"/>
    </source>
</evidence>
<dbReference type="OrthoDB" id="9783154at2"/>
<feature type="compositionally biased region" description="Basic and acidic residues" evidence="3">
    <location>
        <begin position="476"/>
        <end position="485"/>
    </location>
</feature>
<dbReference type="PANTHER" id="PTHR42693:SF53">
    <property type="entry name" value="ENDO-4-O-SULFATASE"/>
    <property type="match status" value="1"/>
</dbReference>
<feature type="region of interest" description="Disordered" evidence="3">
    <location>
        <begin position="457"/>
        <end position="485"/>
    </location>
</feature>
<dbReference type="Pfam" id="PF14707">
    <property type="entry name" value="Sulfatase_C"/>
    <property type="match status" value="1"/>
</dbReference>
<dbReference type="Gene3D" id="3.30.1120.10">
    <property type="match status" value="1"/>
</dbReference>
<dbReference type="EC" id="3.1.6.1" evidence="6"/>
<evidence type="ECO:0000313" key="6">
    <source>
        <dbReference type="EMBL" id="TWT36269.1"/>
    </source>
</evidence>
<evidence type="ECO:0000256" key="2">
    <source>
        <dbReference type="ARBA" id="ARBA00022801"/>
    </source>
</evidence>
<comment type="similarity">
    <text evidence="1">Belongs to the sulfatase family.</text>
</comment>
<dbReference type="RefSeq" id="WP_146563036.1">
    <property type="nucleotide sequence ID" value="NZ_SIHJ01000001.1"/>
</dbReference>
<reference evidence="6 7" key="1">
    <citation type="submission" date="2019-02" db="EMBL/GenBank/DDBJ databases">
        <title>Deep-cultivation of Planctomycetes and their phenomic and genomic characterization uncovers novel biology.</title>
        <authorList>
            <person name="Wiegand S."/>
            <person name="Jogler M."/>
            <person name="Boedeker C."/>
            <person name="Pinto D."/>
            <person name="Vollmers J."/>
            <person name="Rivas-Marin E."/>
            <person name="Kohn T."/>
            <person name="Peeters S.H."/>
            <person name="Heuer A."/>
            <person name="Rast P."/>
            <person name="Oberbeckmann S."/>
            <person name="Bunk B."/>
            <person name="Jeske O."/>
            <person name="Meyerdierks A."/>
            <person name="Storesund J.E."/>
            <person name="Kallscheuer N."/>
            <person name="Luecker S."/>
            <person name="Lage O.M."/>
            <person name="Pohl T."/>
            <person name="Merkel B.J."/>
            <person name="Hornburger P."/>
            <person name="Mueller R.-W."/>
            <person name="Bruemmer F."/>
            <person name="Labrenz M."/>
            <person name="Spormann A.M."/>
            <person name="Op Den Camp H."/>
            <person name="Overmann J."/>
            <person name="Amann R."/>
            <person name="Jetten M.S.M."/>
            <person name="Mascher T."/>
            <person name="Medema M.H."/>
            <person name="Devos D.P."/>
            <person name="Kaster A.-K."/>
            <person name="Ovreas L."/>
            <person name="Rohde M."/>
            <person name="Galperin M.Y."/>
            <person name="Jogler C."/>
        </authorList>
    </citation>
    <scope>NUCLEOTIDE SEQUENCE [LARGE SCALE GENOMIC DNA]</scope>
    <source>
        <strain evidence="6 7">KOR34</strain>
    </source>
</reference>
<dbReference type="PANTHER" id="PTHR42693">
    <property type="entry name" value="ARYLSULFATASE FAMILY MEMBER"/>
    <property type="match status" value="1"/>
</dbReference>
<feature type="signal peptide" evidence="4">
    <location>
        <begin position="1"/>
        <end position="21"/>
    </location>
</feature>
<keyword evidence="7" id="KW-1185">Reference proteome</keyword>
<keyword evidence="2 6" id="KW-0378">Hydrolase</keyword>
<dbReference type="Pfam" id="PF00884">
    <property type="entry name" value="Sulfatase"/>
    <property type="match status" value="1"/>
</dbReference>
<evidence type="ECO:0000313" key="7">
    <source>
        <dbReference type="Proteomes" id="UP000316714"/>
    </source>
</evidence>
<keyword evidence="4" id="KW-0732">Signal</keyword>
<dbReference type="InterPro" id="IPR017850">
    <property type="entry name" value="Alkaline_phosphatase_core_sf"/>
</dbReference>
<feature type="chain" id="PRO_5022812459" evidence="4">
    <location>
        <begin position="22"/>
        <end position="485"/>
    </location>
</feature>
<name>A0A5C5VED2_9BACT</name>
<dbReference type="GO" id="GO:0004065">
    <property type="term" value="F:arylsulfatase activity"/>
    <property type="evidence" value="ECO:0007669"/>
    <property type="project" value="UniProtKB-EC"/>
</dbReference>
<dbReference type="InterPro" id="IPR000917">
    <property type="entry name" value="Sulfatase_N"/>
</dbReference>
<evidence type="ECO:0000256" key="3">
    <source>
        <dbReference type="SAM" id="MobiDB-lite"/>
    </source>
</evidence>
<accession>A0A5C5VED2</accession>
<gene>
    <name evidence="6" type="primary">atsA_12</name>
    <name evidence="6" type="ORF">KOR34_11730</name>
</gene>
<dbReference type="CDD" id="cd16026">
    <property type="entry name" value="GALNS_like"/>
    <property type="match status" value="1"/>
</dbReference>
<evidence type="ECO:0000256" key="4">
    <source>
        <dbReference type="SAM" id="SignalP"/>
    </source>
</evidence>
<dbReference type="SUPFAM" id="SSF53649">
    <property type="entry name" value="Alkaline phosphatase-like"/>
    <property type="match status" value="1"/>
</dbReference>
<comment type="caution">
    <text evidence="6">The sequence shown here is derived from an EMBL/GenBank/DDBJ whole genome shotgun (WGS) entry which is preliminary data.</text>
</comment>
<organism evidence="6 7">
    <name type="scientific">Posidoniimonas corsicana</name>
    <dbReference type="NCBI Taxonomy" id="1938618"/>
    <lineage>
        <taxon>Bacteria</taxon>
        <taxon>Pseudomonadati</taxon>
        <taxon>Planctomycetota</taxon>
        <taxon>Planctomycetia</taxon>
        <taxon>Pirellulales</taxon>
        <taxon>Lacipirellulaceae</taxon>
        <taxon>Posidoniimonas</taxon>
    </lineage>
</organism>
<dbReference type="EMBL" id="SIHJ01000001">
    <property type="protein sequence ID" value="TWT36269.1"/>
    <property type="molecule type" value="Genomic_DNA"/>
</dbReference>
<sequence precursor="true">MHRLCVASLLMLLAAAPCPGAERPPNVVVIFIDDMGYADIGPFGAEDYPTPHLDRMAAEGRVMTDFHAATAVCSASRAALLTGCYPERVGIAGALGPRARIGLHPDEVTIAELCRAQGFATACFGKWHLGDQPEFLPTRQGFDAWFGLPYSNDMWPQHPDLARLPADAAKRKSRYPNLPLYEGEQIIDDEVTAEDQAQLTTQYTERAVEFIDQHADRPFFLYLPHTMVHVPLFVSDKFHGKSGAGLFGDVAMELDWSVGQVLDALQRNGVDQNTLVVFTSDNGPWLSYGDHAGSAGPLREGKGTMFEGGYRVPCVVRWPGRIPAGSSCDELASTMDLLPTIAALIGAEPPADRTIDGRDIWPLLSGESGALSPHQEFYCYYGRELRAVRDRRWKLHLRHRYRTLSGRPGGTGGTPVGYDHTTIGLELFDLKSDPGETTNVAGEHPDVVERLQAAAQQAREALGDTLTKTQGSEVRPPGRVERAGK</sequence>
<proteinExistence type="inferred from homology"/>
<dbReference type="Gene3D" id="3.40.720.10">
    <property type="entry name" value="Alkaline Phosphatase, subunit A"/>
    <property type="match status" value="1"/>
</dbReference>
<protein>
    <submittedName>
        <fullName evidence="6">Arylsulfatase</fullName>
        <ecNumber evidence="6">3.1.6.1</ecNumber>
    </submittedName>
</protein>
<feature type="domain" description="Sulfatase N-terminal" evidence="5">
    <location>
        <begin position="25"/>
        <end position="346"/>
    </location>
</feature>
<evidence type="ECO:0000259" key="5">
    <source>
        <dbReference type="Pfam" id="PF00884"/>
    </source>
</evidence>
<dbReference type="Proteomes" id="UP000316714">
    <property type="component" value="Unassembled WGS sequence"/>
</dbReference>
<dbReference type="InterPro" id="IPR050738">
    <property type="entry name" value="Sulfatase"/>
</dbReference>